<evidence type="ECO:0000313" key="2">
    <source>
        <dbReference type="Proteomes" id="UP001150217"/>
    </source>
</evidence>
<evidence type="ECO:0008006" key="3">
    <source>
        <dbReference type="Google" id="ProtNLM"/>
    </source>
</evidence>
<protein>
    <recommendedName>
        <fullName evidence="3">Trypsin-like serine protease</fullName>
    </recommendedName>
</protein>
<dbReference type="EMBL" id="JANVFT010000002">
    <property type="protein sequence ID" value="KAJ4501282.1"/>
    <property type="molecule type" value="Genomic_DNA"/>
</dbReference>
<keyword evidence="2" id="KW-1185">Reference proteome</keyword>
<evidence type="ECO:0000313" key="1">
    <source>
        <dbReference type="EMBL" id="KAJ4501282.1"/>
    </source>
</evidence>
<sequence>MLCLDLLYNPNISSAPLFCFLPPPQSSSLHNYQRFITVEVSIRTVRGPHASPTTNLDPLASLSSTLYQLKNLGTEDDIPSAALCVYKSGSAWPVRTGPEAQRIIREARGVHGHPIQPVWLELGQRVYKLLDEMGVRWTSIDPLAFAEAGKKSFSPLLLWIGVVPGSLQYKLANTAAEAVTKLISDAGFSGVEIGFRESIVTPSLAGPKMLSFDPFKDPISEFTKPFTPTLGLSIAPLNSPHYEGTGALTVGVLLLTCAHVARPPPDHCNPAPVNKTSNNPREYIIALGHSGYISALQSMMGAIGDLHHLNKDWQDILDRLGEAQEDESETTTQKREEHLNLAKKAWWKTEKINEFHTDVSKLWNLPNDRIIGEVVHFEPIAASVGPQKLPEDWALIALHENKFEWDKFKGNVVYIGGNLSSAEYGKIMFPTDDERTNYAYPKDGLLQVRGVIQLDDIYNPKHLDVNGEQCLLVVKNGLTTGTTIGRALGMESFTRVYKESKIEKTSIEFGVLSYGSTKGPFSAAGDSGSIVLDRNGDILGMLTGGAGTANRTDVTYVTPYAYLDKAIKKYFPDSSLYEAVA</sequence>
<reference evidence="1" key="1">
    <citation type="submission" date="2022-08" db="EMBL/GenBank/DDBJ databases">
        <title>A Global Phylogenomic Analysis of the Shiitake Genus Lentinula.</title>
        <authorList>
            <consortium name="DOE Joint Genome Institute"/>
            <person name="Sierra-Patev S."/>
            <person name="Min B."/>
            <person name="Naranjo-Ortiz M."/>
            <person name="Looney B."/>
            <person name="Konkel Z."/>
            <person name="Slot J.C."/>
            <person name="Sakamoto Y."/>
            <person name="Steenwyk J.L."/>
            <person name="Rokas A."/>
            <person name="Carro J."/>
            <person name="Camarero S."/>
            <person name="Ferreira P."/>
            <person name="Molpeceres G."/>
            <person name="Ruiz-Duenas F.J."/>
            <person name="Serrano A."/>
            <person name="Henrissat B."/>
            <person name="Drula E."/>
            <person name="Hughes K.W."/>
            <person name="Mata J.L."/>
            <person name="Ishikawa N.K."/>
            <person name="Vargas-Isla R."/>
            <person name="Ushijima S."/>
            <person name="Smith C.A."/>
            <person name="Ahrendt S."/>
            <person name="Andreopoulos W."/>
            <person name="He G."/>
            <person name="Labutti K."/>
            <person name="Lipzen A."/>
            <person name="Ng V."/>
            <person name="Riley R."/>
            <person name="Sandor L."/>
            <person name="Barry K."/>
            <person name="Martinez A.T."/>
            <person name="Xiao Y."/>
            <person name="Gibbons J.G."/>
            <person name="Terashima K."/>
            <person name="Grigoriev I.V."/>
            <person name="Hibbett D.S."/>
        </authorList>
    </citation>
    <scope>NUCLEOTIDE SEQUENCE</scope>
    <source>
        <strain evidence="1">RHP3577 ss4</strain>
    </source>
</reference>
<gene>
    <name evidence="1" type="ORF">C8R41DRAFT_892481</name>
</gene>
<comment type="caution">
    <text evidence="1">The sequence shown here is derived from an EMBL/GenBank/DDBJ whole genome shotgun (WGS) entry which is preliminary data.</text>
</comment>
<name>A0ABQ8W049_9AGAR</name>
<dbReference type="InterPro" id="IPR009003">
    <property type="entry name" value="Peptidase_S1_PA"/>
</dbReference>
<dbReference type="Proteomes" id="UP001150217">
    <property type="component" value="Unassembled WGS sequence"/>
</dbReference>
<proteinExistence type="predicted"/>
<dbReference type="SUPFAM" id="SSF50494">
    <property type="entry name" value="Trypsin-like serine proteases"/>
    <property type="match status" value="1"/>
</dbReference>
<organism evidence="1 2">
    <name type="scientific">Lentinula lateritia</name>
    <dbReference type="NCBI Taxonomy" id="40482"/>
    <lineage>
        <taxon>Eukaryota</taxon>
        <taxon>Fungi</taxon>
        <taxon>Dikarya</taxon>
        <taxon>Basidiomycota</taxon>
        <taxon>Agaricomycotina</taxon>
        <taxon>Agaricomycetes</taxon>
        <taxon>Agaricomycetidae</taxon>
        <taxon>Agaricales</taxon>
        <taxon>Marasmiineae</taxon>
        <taxon>Omphalotaceae</taxon>
        <taxon>Lentinula</taxon>
    </lineage>
</organism>
<accession>A0ABQ8W049</accession>